<evidence type="ECO:0000313" key="1">
    <source>
        <dbReference type="EMBL" id="EKC23005.1"/>
    </source>
</evidence>
<organism evidence="1">
    <name type="scientific">Magallana gigas</name>
    <name type="common">Pacific oyster</name>
    <name type="synonym">Crassostrea gigas</name>
    <dbReference type="NCBI Taxonomy" id="29159"/>
    <lineage>
        <taxon>Eukaryota</taxon>
        <taxon>Metazoa</taxon>
        <taxon>Spiralia</taxon>
        <taxon>Lophotrochozoa</taxon>
        <taxon>Mollusca</taxon>
        <taxon>Bivalvia</taxon>
        <taxon>Autobranchia</taxon>
        <taxon>Pteriomorphia</taxon>
        <taxon>Ostreida</taxon>
        <taxon>Ostreoidea</taxon>
        <taxon>Ostreidae</taxon>
        <taxon>Magallana</taxon>
    </lineage>
</organism>
<reference evidence="1" key="1">
    <citation type="journal article" date="2012" name="Nature">
        <title>The oyster genome reveals stress adaptation and complexity of shell formation.</title>
        <authorList>
            <person name="Zhang G."/>
            <person name="Fang X."/>
            <person name="Guo X."/>
            <person name="Li L."/>
            <person name="Luo R."/>
            <person name="Xu F."/>
            <person name="Yang P."/>
            <person name="Zhang L."/>
            <person name="Wang X."/>
            <person name="Qi H."/>
            <person name="Xiong Z."/>
            <person name="Que H."/>
            <person name="Xie Y."/>
            <person name="Holland P.W."/>
            <person name="Paps J."/>
            <person name="Zhu Y."/>
            <person name="Wu F."/>
            <person name="Chen Y."/>
            <person name="Wang J."/>
            <person name="Peng C."/>
            <person name="Meng J."/>
            <person name="Yang L."/>
            <person name="Liu J."/>
            <person name="Wen B."/>
            <person name="Zhang N."/>
            <person name="Huang Z."/>
            <person name="Zhu Q."/>
            <person name="Feng Y."/>
            <person name="Mount A."/>
            <person name="Hedgecock D."/>
            <person name="Xu Z."/>
            <person name="Liu Y."/>
            <person name="Domazet-Loso T."/>
            <person name="Du Y."/>
            <person name="Sun X."/>
            <person name="Zhang S."/>
            <person name="Liu B."/>
            <person name="Cheng P."/>
            <person name="Jiang X."/>
            <person name="Li J."/>
            <person name="Fan D."/>
            <person name="Wang W."/>
            <person name="Fu W."/>
            <person name="Wang T."/>
            <person name="Wang B."/>
            <person name="Zhang J."/>
            <person name="Peng Z."/>
            <person name="Li Y."/>
            <person name="Li N."/>
            <person name="Wang J."/>
            <person name="Chen M."/>
            <person name="He Y."/>
            <person name="Tan F."/>
            <person name="Song X."/>
            <person name="Zheng Q."/>
            <person name="Huang R."/>
            <person name="Yang H."/>
            <person name="Du X."/>
            <person name="Chen L."/>
            <person name="Yang M."/>
            <person name="Gaffney P.M."/>
            <person name="Wang S."/>
            <person name="Luo L."/>
            <person name="She Z."/>
            <person name="Ming Y."/>
            <person name="Huang W."/>
            <person name="Zhang S."/>
            <person name="Huang B."/>
            <person name="Zhang Y."/>
            <person name="Qu T."/>
            <person name="Ni P."/>
            <person name="Miao G."/>
            <person name="Wang J."/>
            <person name="Wang Q."/>
            <person name="Steinberg C.E."/>
            <person name="Wang H."/>
            <person name="Li N."/>
            <person name="Qian L."/>
            <person name="Zhang G."/>
            <person name="Li Y."/>
            <person name="Yang H."/>
            <person name="Liu X."/>
            <person name="Wang J."/>
            <person name="Yin Y."/>
            <person name="Wang J."/>
        </authorList>
    </citation>
    <scope>NUCLEOTIDE SEQUENCE [LARGE SCALE GENOMIC DNA]</scope>
    <source>
        <strain evidence="1">05x7-T-G4-1.051#20</strain>
    </source>
</reference>
<dbReference type="EMBL" id="JH816873">
    <property type="protein sequence ID" value="EKC23005.1"/>
    <property type="molecule type" value="Genomic_DNA"/>
</dbReference>
<protein>
    <submittedName>
        <fullName evidence="1">Uncharacterized protein</fullName>
    </submittedName>
</protein>
<dbReference type="HOGENOM" id="CLU_2429190_0_0_1"/>
<proteinExistence type="predicted"/>
<accession>K1Q2A9</accession>
<gene>
    <name evidence="1" type="ORF">CGI_10000964</name>
</gene>
<dbReference type="InParanoid" id="K1Q2A9"/>
<sequence length="91" mass="10440">MTPGHYSTGKIKSITRKPWKRWWEQVLRFSGRGKKVLGIRGTMELAMVPIKRMEAVENPVGGTRIDMQQNMVEKEDRGIAEGNTQNMVCYT</sequence>
<name>K1Q2A9_MAGGI</name>
<dbReference type="AlphaFoldDB" id="K1Q2A9"/>